<dbReference type="Proteomes" id="UP001296969">
    <property type="component" value="Unassembled WGS sequence"/>
</dbReference>
<proteinExistence type="predicted"/>
<evidence type="ECO:0000256" key="1">
    <source>
        <dbReference type="SAM" id="SignalP"/>
    </source>
</evidence>
<dbReference type="AlphaFoldDB" id="A0A9D7FRU8"/>
<name>A0A9D7FRU8_9GAMM</name>
<accession>A0A9D7FRU8</accession>
<evidence type="ECO:0008006" key="6">
    <source>
        <dbReference type="Google" id="ProtNLM"/>
    </source>
</evidence>
<evidence type="ECO:0000313" key="4">
    <source>
        <dbReference type="Proteomes" id="UP000807542"/>
    </source>
</evidence>
<sequence length="81" mass="8314">MAQYIRLLIVVVLLAGTSACSSDSEDGLTEALPEVSSCVSPEEDDGTADCVNYAAPDERYSSDSVGVQDAVADAAVADTVN</sequence>
<dbReference type="PROSITE" id="PS51257">
    <property type="entry name" value="PROKAR_LIPOPROTEIN"/>
    <property type="match status" value="1"/>
</dbReference>
<protein>
    <recommendedName>
        <fullName evidence="6">Secreted protein</fullName>
    </recommendedName>
</protein>
<dbReference type="EMBL" id="JADRCP010000001">
    <property type="protein sequence ID" value="MBK5175624.1"/>
    <property type="molecule type" value="Genomic_DNA"/>
</dbReference>
<keyword evidence="1" id="KW-0732">Signal</keyword>
<evidence type="ECO:0000313" key="2">
    <source>
        <dbReference type="EMBL" id="MBK5072315.1"/>
    </source>
</evidence>
<keyword evidence="5" id="KW-1185">Reference proteome</keyword>
<evidence type="ECO:0000313" key="3">
    <source>
        <dbReference type="EMBL" id="MBK5175624.1"/>
    </source>
</evidence>
<comment type="caution">
    <text evidence="3">The sequence shown here is derived from an EMBL/GenBank/DDBJ whole genome shotgun (WGS) entry which is preliminary data.</text>
</comment>
<feature type="signal peptide" evidence="1">
    <location>
        <begin position="1"/>
        <end position="22"/>
    </location>
</feature>
<dbReference type="RefSeq" id="WP_228397449.1">
    <property type="nucleotide sequence ID" value="NZ_JADRCP010000001.1"/>
</dbReference>
<reference evidence="3 5" key="1">
    <citation type="submission" date="2020-11" db="EMBL/GenBank/DDBJ databases">
        <title>Insectihabitans protaetiae gen. nov. sp. nov. and Insectihabitans allomyrinae sp. nov., isolated from larvae of Protaetia brevitarsis seulensis and Allomyrina dichotoma, respectively.</title>
        <authorList>
            <person name="Lee S.D."/>
            <person name="Byeon Y.-S."/>
            <person name="Kim S.-M."/>
            <person name="Yang H.L."/>
            <person name="Kim I.S."/>
        </authorList>
    </citation>
    <scope>NUCLEOTIDE SEQUENCE</scope>
    <source>
        <strain evidence="3">CWB-B4</strain>
        <strain evidence="2 5">CWB-B43</strain>
    </source>
</reference>
<dbReference type="EMBL" id="JADRCQ010000001">
    <property type="protein sequence ID" value="MBK5072315.1"/>
    <property type="molecule type" value="Genomic_DNA"/>
</dbReference>
<organism evidence="3 4">
    <name type="scientific">Limnobaculum xujianqingii</name>
    <dbReference type="NCBI Taxonomy" id="2738837"/>
    <lineage>
        <taxon>Bacteria</taxon>
        <taxon>Pseudomonadati</taxon>
        <taxon>Pseudomonadota</taxon>
        <taxon>Gammaproteobacteria</taxon>
        <taxon>Enterobacterales</taxon>
        <taxon>Budviciaceae</taxon>
        <taxon>Limnobaculum</taxon>
    </lineage>
</organism>
<gene>
    <name evidence="3" type="ORF">I2492_04700</name>
    <name evidence="2" type="ORF">I2493_04700</name>
</gene>
<evidence type="ECO:0000313" key="5">
    <source>
        <dbReference type="Proteomes" id="UP001296969"/>
    </source>
</evidence>
<dbReference type="Proteomes" id="UP000807542">
    <property type="component" value="Unassembled WGS sequence"/>
</dbReference>
<feature type="chain" id="PRO_5038701970" description="Secreted protein" evidence="1">
    <location>
        <begin position="23"/>
        <end position="81"/>
    </location>
</feature>